<name>A0A1I7ZAA3_9BILA</name>
<evidence type="ECO:0000313" key="2">
    <source>
        <dbReference type="Proteomes" id="UP000095287"/>
    </source>
</evidence>
<reference evidence="3" key="1">
    <citation type="submission" date="2016-11" db="UniProtKB">
        <authorList>
            <consortium name="WormBaseParasite"/>
        </authorList>
    </citation>
    <scope>IDENTIFICATION</scope>
</reference>
<keyword evidence="2" id="KW-1185">Reference proteome</keyword>
<proteinExistence type="predicted"/>
<feature type="compositionally biased region" description="Gly residues" evidence="1">
    <location>
        <begin position="46"/>
        <end position="57"/>
    </location>
</feature>
<evidence type="ECO:0000256" key="1">
    <source>
        <dbReference type="SAM" id="MobiDB-lite"/>
    </source>
</evidence>
<feature type="compositionally biased region" description="Polar residues" evidence="1">
    <location>
        <begin position="24"/>
        <end position="43"/>
    </location>
</feature>
<dbReference type="Proteomes" id="UP000095287">
    <property type="component" value="Unplaced"/>
</dbReference>
<evidence type="ECO:0000313" key="3">
    <source>
        <dbReference type="WBParaSite" id="L893_g24347.t1"/>
    </source>
</evidence>
<dbReference type="WBParaSite" id="L893_g24347.t1">
    <property type="protein sequence ID" value="L893_g24347.t1"/>
    <property type="gene ID" value="L893_g24347"/>
</dbReference>
<feature type="compositionally biased region" description="Low complexity" evidence="1">
    <location>
        <begin position="76"/>
        <end position="116"/>
    </location>
</feature>
<feature type="region of interest" description="Disordered" evidence="1">
    <location>
        <begin position="1"/>
        <end position="179"/>
    </location>
</feature>
<accession>A0A1I7ZAA3</accession>
<protein>
    <submittedName>
        <fullName evidence="3">Annexin A7</fullName>
    </submittedName>
</protein>
<dbReference type="AlphaFoldDB" id="A0A1I7ZAA3"/>
<organism evidence="2 3">
    <name type="scientific">Steinernema glaseri</name>
    <dbReference type="NCBI Taxonomy" id="37863"/>
    <lineage>
        <taxon>Eukaryota</taxon>
        <taxon>Metazoa</taxon>
        <taxon>Ecdysozoa</taxon>
        <taxon>Nematoda</taxon>
        <taxon>Chromadorea</taxon>
        <taxon>Rhabditida</taxon>
        <taxon>Tylenchina</taxon>
        <taxon>Panagrolaimomorpha</taxon>
        <taxon>Strongyloidoidea</taxon>
        <taxon>Steinernematidae</taxon>
        <taxon>Steinernema</taxon>
    </lineage>
</organism>
<sequence>MQGFKSLLGDVISNVASNRRDQQQPRSQAQTSEGYNQPSSADMNQGGYGYPGQGGYTSGNQGYPPPQNQGYGGYPPQGAGYPQPGGYPQQAAGYPPQGAGYPQQGPGYPQQGAGYPPQGPGNIGFAFAGNGAGNYPPPQPGFGPRQELGYPSHGGYPSGPQQSQPYQPYGSAPQQPRVPTYPQVSNMRPVSLPIHSVLRVTLGVSPKNSLFPAARIMPSAYACLPARPCRNALQTKELLQCRTDVRRWWPRPDSTLMQTPKRFARQ</sequence>
<feature type="compositionally biased region" description="Low complexity" evidence="1">
    <location>
        <begin position="149"/>
        <end position="175"/>
    </location>
</feature>